<feature type="compositionally biased region" description="Low complexity" evidence="1">
    <location>
        <begin position="21"/>
        <end position="31"/>
    </location>
</feature>
<comment type="caution">
    <text evidence="3">The sequence shown here is derived from an EMBL/GenBank/DDBJ whole genome shotgun (WGS) entry which is preliminary data.</text>
</comment>
<feature type="region of interest" description="Disordered" evidence="1">
    <location>
        <begin position="64"/>
        <end position="98"/>
    </location>
</feature>
<feature type="compositionally biased region" description="Basic and acidic residues" evidence="1">
    <location>
        <begin position="85"/>
        <end position="94"/>
    </location>
</feature>
<protein>
    <submittedName>
        <fullName evidence="3">DUF305 domain-containing protein</fullName>
    </submittedName>
</protein>
<evidence type="ECO:0000259" key="2">
    <source>
        <dbReference type="Pfam" id="PF03713"/>
    </source>
</evidence>
<dbReference type="PANTHER" id="PTHR36933">
    <property type="entry name" value="SLL0788 PROTEIN"/>
    <property type="match status" value="1"/>
</dbReference>
<evidence type="ECO:0000313" key="3">
    <source>
        <dbReference type="EMBL" id="RXZ67914.1"/>
    </source>
</evidence>
<feature type="compositionally biased region" description="Basic and acidic residues" evidence="1">
    <location>
        <begin position="32"/>
        <end position="41"/>
    </location>
</feature>
<dbReference type="PANTHER" id="PTHR36933:SF1">
    <property type="entry name" value="SLL0788 PROTEIN"/>
    <property type="match status" value="1"/>
</dbReference>
<keyword evidence="4" id="KW-1185">Reference proteome</keyword>
<dbReference type="EMBL" id="SDPN01000036">
    <property type="protein sequence ID" value="RXZ67914.1"/>
    <property type="molecule type" value="Genomic_DNA"/>
</dbReference>
<dbReference type="OrthoDB" id="26872at2"/>
<reference evidence="3 4" key="1">
    <citation type="submission" date="2019-01" db="EMBL/GenBank/DDBJ databases">
        <title>Agromyces.</title>
        <authorList>
            <person name="Li J."/>
        </authorList>
    </citation>
    <scope>NUCLEOTIDE SEQUENCE [LARGE SCALE GENOMIC DNA]</scope>
    <source>
        <strain evidence="3 4">DSM 15934</strain>
    </source>
</reference>
<gene>
    <name evidence="3" type="ORF">ESP51_15630</name>
</gene>
<evidence type="ECO:0000256" key="1">
    <source>
        <dbReference type="SAM" id="MobiDB-lite"/>
    </source>
</evidence>
<dbReference type="InterPro" id="IPR005183">
    <property type="entry name" value="DUF305_CopM-like"/>
</dbReference>
<dbReference type="InterPro" id="IPR012347">
    <property type="entry name" value="Ferritin-like"/>
</dbReference>
<name>A0A4Q2KR64_9MICO</name>
<dbReference type="Pfam" id="PF03713">
    <property type="entry name" value="DUF305"/>
    <property type="match status" value="1"/>
</dbReference>
<organism evidence="3 4">
    <name type="scientific">Agromyces albus</name>
    <dbReference type="NCBI Taxonomy" id="205332"/>
    <lineage>
        <taxon>Bacteria</taxon>
        <taxon>Bacillati</taxon>
        <taxon>Actinomycetota</taxon>
        <taxon>Actinomycetes</taxon>
        <taxon>Micrococcales</taxon>
        <taxon>Microbacteriaceae</taxon>
        <taxon>Agromyces</taxon>
    </lineage>
</organism>
<proteinExistence type="predicted"/>
<feature type="region of interest" description="Disordered" evidence="1">
    <location>
        <begin position="1"/>
        <end position="43"/>
    </location>
</feature>
<sequence>MVAVRGRSGRGAPDRGGRRGGAAPKSGAAAPQDRDMSERMPRHGLALSAALAAALSVTGCTAQAPDETGTATGFVTPSPPGGGTRTDDERRDDVTSESETTAADLAFIDAMIAHHEQAVELTALAHGRAADQELADLASRMHAVQAAEAEAMRSWLDRRRTRDLPGDEHNHDETMRGEISRSTLDRAAELEGAAFDELFVDTMVAHHRGAIEMAEARLAEQGDPAVARWARAIATAQALEVDRLLEIETRLDSE</sequence>
<dbReference type="Proteomes" id="UP000293865">
    <property type="component" value="Unassembled WGS sequence"/>
</dbReference>
<dbReference type="Gene3D" id="1.20.1260.10">
    <property type="match status" value="1"/>
</dbReference>
<evidence type="ECO:0000313" key="4">
    <source>
        <dbReference type="Proteomes" id="UP000293865"/>
    </source>
</evidence>
<dbReference type="AlphaFoldDB" id="A0A4Q2KR64"/>
<accession>A0A4Q2KR64</accession>
<feature type="domain" description="DUF305" evidence="2">
    <location>
        <begin position="104"/>
        <end position="246"/>
    </location>
</feature>